<evidence type="ECO:0000313" key="12">
    <source>
        <dbReference type="Proteomes" id="UP000198287"/>
    </source>
</evidence>
<dbReference type="Pfam" id="PF16187">
    <property type="entry name" value="Peptidase_M16_M"/>
    <property type="match status" value="1"/>
</dbReference>
<dbReference type="SUPFAM" id="SSF63411">
    <property type="entry name" value="LuxS/MPP-like metallohydrolase"/>
    <property type="match status" value="4"/>
</dbReference>
<name>A0A226DXA8_FOLCA</name>
<dbReference type="AlphaFoldDB" id="A0A226DXA8"/>
<keyword evidence="2" id="KW-0645">Protease</keyword>
<evidence type="ECO:0000256" key="6">
    <source>
        <dbReference type="ARBA" id="ARBA00023049"/>
    </source>
</evidence>
<feature type="domain" description="Peptidase M16 middle/third" evidence="9">
    <location>
        <begin position="324"/>
        <end position="592"/>
    </location>
</feature>
<feature type="domain" description="Peptidase M16 C-terminal" evidence="8">
    <location>
        <begin position="147"/>
        <end position="314"/>
    </location>
</feature>
<evidence type="ECO:0000256" key="5">
    <source>
        <dbReference type="ARBA" id="ARBA00022833"/>
    </source>
</evidence>
<evidence type="ECO:0000259" key="8">
    <source>
        <dbReference type="Pfam" id="PF05193"/>
    </source>
</evidence>
<evidence type="ECO:0000256" key="4">
    <source>
        <dbReference type="ARBA" id="ARBA00022801"/>
    </source>
</evidence>
<dbReference type="Pfam" id="PF05193">
    <property type="entry name" value="Peptidase_M16_C"/>
    <property type="match status" value="1"/>
</dbReference>
<protein>
    <submittedName>
        <fullName evidence="11">Insulin-degrading enzyme</fullName>
    </submittedName>
</protein>
<dbReference type="InterPro" id="IPR011765">
    <property type="entry name" value="Pept_M16_N"/>
</dbReference>
<dbReference type="Gene3D" id="3.30.830.10">
    <property type="entry name" value="Metalloenzyme, LuxS/M16 peptidase-like"/>
    <property type="match status" value="4"/>
</dbReference>
<comment type="caution">
    <text evidence="11">The sequence shown here is derived from an EMBL/GenBank/DDBJ whole genome shotgun (WGS) entry which is preliminary data.</text>
</comment>
<gene>
    <name evidence="11" type="ORF">Fcan01_15802</name>
</gene>
<dbReference type="GO" id="GO:0046872">
    <property type="term" value="F:metal ion binding"/>
    <property type="evidence" value="ECO:0007669"/>
    <property type="project" value="UniProtKB-KW"/>
</dbReference>
<evidence type="ECO:0000259" key="10">
    <source>
        <dbReference type="Pfam" id="PF22456"/>
    </source>
</evidence>
<dbReference type="PANTHER" id="PTHR43690">
    <property type="entry name" value="NARDILYSIN"/>
    <property type="match status" value="1"/>
</dbReference>
<dbReference type="InterPro" id="IPR032632">
    <property type="entry name" value="Peptidase_M16_M"/>
</dbReference>
<reference evidence="11 12" key="1">
    <citation type="submission" date="2015-12" db="EMBL/GenBank/DDBJ databases">
        <title>The genome of Folsomia candida.</title>
        <authorList>
            <person name="Faddeeva A."/>
            <person name="Derks M.F."/>
            <person name="Anvar Y."/>
            <person name="Smit S."/>
            <person name="Van Straalen N."/>
            <person name="Roelofs D."/>
        </authorList>
    </citation>
    <scope>NUCLEOTIDE SEQUENCE [LARGE SCALE GENOMIC DNA]</scope>
    <source>
        <strain evidence="11 12">VU population</strain>
        <tissue evidence="11">Whole body</tissue>
    </source>
</reference>
<dbReference type="InterPro" id="IPR011249">
    <property type="entry name" value="Metalloenz_LuxS/M16"/>
</dbReference>
<evidence type="ECO:0000256" key="2">
    <source>
        <dbReference type="ARBA" id="ARBA00022670"/>
    </source>
</evidence>
<dbReference type="GO" id="GO:0008237">
    <property type="term" value="F:metallopeptidase activity"/>
    <property type="evidence" value="ECO:0007669"/>
    <property type="project" value="UniProtKB-KW"/>
</dbReference>
<feature type="domain" description="Coenzyme PQQ synthesis protein F-like C-terminal lobe" evidence="10">
    <location>
        <begin position="706"/>
        <end position="778"/>
    </location>
</feature>
<dbReference type="InterPro" id="IPR007863">
    <property type="entry name" value="Peptidase_M16_C"/>
</dbReference>
<keyword evidence="12" id="KW-1185">Reference proteome</keyword>
<dbReference type="InterPro" id="IPR050626">
    <property type="entry name" value="Peptidase_M16"/>
</dbReference>
<evidence type="ECO:0000256" key="1">
    <source>
        <dbReference type="ARBA" id="ARBA00007261"/>
    </source>
</evidence>
<keyword evidence="4" id="KW-0378">Hydrolase</keyword>
<dbReference type="Proteomes" id="UP000198287">
    <property type="component" value="Unassembled WGS sequence"/>
</dbReference>
<dbReference type="PANTHER" id="PTHR43690:SF18">
    <property type="entry name" value="INSULIN-DEGRADING ENZYME-RELATED"/>
    <property type="match status" value="1"/>
</dbReference>
<comment type="similarity">
    <text evidence="1">Belongs to the peptidase M16 family.</text>
</comment>
<accession>A0A226DXA8</accession>
<dbReference type="Pfam" id="PF22456">
    <property type="entry name" value="PqqF-like_C_4"/>
    <property type="match status" value="1"/>
</dbReference>
<dbReference type="EMBL" id="LNIX01000010">
    <property type="protein sequence ID" value="OXA49347.1"/>
    <property type="molecule type" value="Genomic_DNA"/>
</dbReference>
<organism evidence="11 12">
    <name type="scientific">Folsomia candida</name>
    <name type="common">Springtail</name>
    <dbReference type="NCBI Taxonomy" id="158441"/>
    <lineage>
        <taxon>Eukaryota</taxon>
        <taxon>Metazoa</taxon>
        <taxon>Ecdysozoa</taxon>
        <taxon>Arthropoda</taxon>
        <taxon>Hexapoda</taxon>
        <taxon>Collembola</taxon>
        <taxon>Entomobryomorpha</taxon>
        <taxon>Isotomoidea</taxon>
        <taxon>Isotomidae</taxon>
        <taxon>Proisotominae</taxon>
        <taxon>Folsomia</taxon>
    </lineage>
</organism>
<keyword evidence="6" id="KW-0482">Metalloprotease</keyword>
<keyword evidence="5" id="KW-0862">Zinc</keyword>
<proteinExistence type="inferred from homology"/>
<keyword evidence="3" id="KW-0479">Metal-binding</keyword>
<dbReference type="Pfam" id="PF00675">
    <property type="entry name" value="Peptidase_M16"/>
    <property type="match status" value="1"/>
</dbReference>
<evidence type="ECO:0000259" key="7">
    <source>
        <dbReference type="Pfam" id="PF00675"/>
    </source>
</evidence>
<feature type="domain" description="Peptidase M16 N-terminal" evidence="7">
    <location>
        <begin position="1"/>
        <end position="102"/>
    </location>
</feature>
<dbReference type="STRING" id="158441.A0A226DXA8"/>
<dbReference type="OrthoDB" id="952271at2759"/>
<sequence length="913" mass="103999">MSDPKELQGLAHLLEHVILVRGNMKYPEPDEFANYVHLNGGYRGASTYMDYARYFFSVYPNALEGSLDRLFHTVHSPLLSESSIKAEIDLVSSENAIYASQDVRRLVRLDQYTSREGHPFNTFGTGSRDSLWDKPRELGLDLRNETVQFYKKYYSANLMTLAVVGKDNLTTLEDIVTRIFRPLENRNATLPSFGPPYGPSELGVKIEMVAKGQMKRLSMVFPIPAMDKNVFEIYIANVVTQGGNHSLLSFLRLEGLITSSSAEVNKKCRGHFVFQVILDLTDLGVLRHEEVAVKVFQFFNLLRNHPPQKWFWDEVEEIKNYTTKYQTKVEAVELAALLGKSMIESTPDDVVEEYLSPKRTQFNATQIVESLEWIRPGNMRLFFVSNSIKNASSTEPHYQFKYNSGPFESKFLTAMKTIEVHPNIIFPTRNIFVPKDFAMKQNVSDSVFESTNFSSMWIYTNDENNSPKVDVRIELFSTYTPYVTPQDIGMNSILAVLLKTRLLPMGLKAIAAGTSIKISNDDSGLKIRVEGYTDGFTLIVTELMHTIYSLSFTRYDFDIAKKTYVSSIKENLNAEPCTLANTGILLAETYFEQDMILYALNDLSLEDFELFYRRFVSRPSLYWRFFGGIQKWEAIALVQTSEALLLKRGSRPGQSFKQSIEKRVVEIPRGTSWLYRISSEIHSSSCTKVVFQAGSKTKDQGDKLALLSDLMHHPLNVQLYTKERLGYLVGIVDTSITLQLYVQGERDTKFMERRINNFLHKFRGMLKNMTQEELDLRMLTLMERFIIIGNETKIDELQKFYDELIGFTPGEYRRLSIHVSPEVPSATEEVENIPADETPAQANVANITKFGSMTKANQTVTTELEVQVDKGLSIADLTNGIPTDEILVIGLNQTTVEIISLASWNLDCYLRPV</sequence>
<dbReference type="InterPro" id="IPR054734">
    <property type="entry name" value="PqqF-like_C_4"/>
</dbReference>
<evidence type="ECO:0000313" key="11">
    <source>
        <dbReference type="EMBL" id="OXA49347.1"/>
    </source>
</evidence>
<evidence type="ECO:0000256" key="3">
    <source>
        <dbReference type="ARBA" id="ARBA00022723"/>
    </source>
</evidence>
<dbReference type="GO" id="GO:0006508">
    <property type="term" value="P:proteolysis"/>
    <property type="evidence" value="ECO:0007669"/>
    <property type="project" value="UniProtKB-KW"/>
</dbReference>
<evidence type="ECO:0000259" key="9">
    <source>
        <dbReference type="Pfam" id="PF16187"/>
    </source>
</evidence>